<comment type="caution">
    <text evidence="1">The sequence shown here is derived from an EMBL/GenBank/DDBJ whole genome shotgun (WGS) entry which is preliminary data.</text>
</comment>
<protein>
    <submittedName>
        <fullName evidence="1">Uncharacterized protein</fullName>
    </submittedName>
</protein>
<dbReference type="RefSeq" id="WP_188853743.1">
    <property type="nucleotide sequence ID" value="NZ_BMJJ01000010.1"/>
</dbReference>
<keyword evidence="2" id="KW-1185">Reference proteome</keyword>
<sequence>MARKATTEFGEAWRAIGFSEAELVEFLGLTPAAVKHMSGGRTPVSEAVMDKIAEVARMLEEGSGNHAGIPDGPRRRREIVKGLVERARGNPK</sequence>
<dbReference type="EMBL" id="BMJJ01000010">
    <property type="protein sequence ID" value="GGD31545.1"/>
    <property type="molecule type" value="Genomic_DNA"/>
</dbReference>
<reference evidence="1" key="2">
    <citation type="submission" date="2020-09" db="EMBL/GenBank/DDBJ databases">
        <authorList>
            <person name="Sun Q."/>
            <person name="Zhou Y."/>
        </authorList>
    </citation>
    <scope>NUCLEOTIDE SEQUENCE</scope>
    <source>
        <strain evidence="1">CGMCC 1.15493</strain>
    </source>
</reference>
<gene>
    <name evidence="1" type="ORF">GCM10011335_38230</name>
</gene>
<dbReference type="AlphaFoldDB" id="A0A916Y5D2"/>
<reference evidence="1" key="1">
    <citation type="journal article" date="2014" name="Int. J. Syst. Evol. Microbiol.">
        <title>Complete genome sequence of Corynebacterium casei LMG S-19264T (=DSM 44701T), isolated from a smear-ripened cheese.</title>
        <authorList>
            <consortium name="US DOE Joint Genome Institute (JGI-PGF)"/>
            <person name="Walter F."/>
            <person name="Albersmeier A."/>
            <person name="Kalinowski J."/>
            <person name="Ruckert C."/>
        </authorList>
    </citation>
    <scope>NUCLEOTIDE SEQUENCE</scope>
    <source>
        <strain evidence="1">CGMCC 1.15493</strain>
    </source>
</reference>
<dbReference type="Proteomes" id="UP000613160">
    <property type="component" value="Unassembled WGS sequence"/>
</dbReference>
<organism evidence="1 2">
    <name type="scientific">Aureimonas glaciei</name>
    <dbReference type="NCBI Taxonomy" id="1776957"/>
    <lineage>
        <taxon>Bacteria</taxon>
        <taxon>Pseudomonadati</taxon>
        <taxon>Pseudomonadota</taxon>
        <taxon>Alphaproteobacteria</taxon>
        <taxon>Hyphomicrobiales</taxon>
        <taxon>Aurantimonadaceae</taxon>
        <taxon>Aureimonas</taxon>
    </lineage>
</organism>
<name>A0A916Y5D2_9HYPH</name>
<evidence type="ECO:0000313" key="1">
    <source>
        <dbReference type="EMBL" id="GGD31545.1"/>
    </source>
</evidence>
<accession>A0A916Y5D2</accession>
<proteinExistence type="predicted"/>
<evidence type="ECO:0000313" key="2">
    <source>
        <dbReference type="Proteomes" id="UP000613160"/>
    </source>
</evidence>